<reference evidence="2 3" key="1">
    <citation type="submission" date="2017-08" db="EMBL/GenBank/DDBJ databases">
        <title>Salimicrobium alkalisoli sp. nov., isolated from saline alkaline soil.</title>
        <authorList>
            <person name="Zhang G."/>
            <person name="Xiong Q."/>
        </authorList>
    </citation>
    <scope>NUCLEOTIDE SEQUENCE [LARGE SCALE GENOMIC DNA]</scope>
    <source>
        <strain evidence="2 3">WN024</strain>
    </source>
</reference>
<keyword evidence="3" id="KW-1185">Reference proteome</keyword>
<sequence length="106" mass="11386">MEEPGDGADAAGKAGNNIQTPSSAGDETNAVSAGIGPQLGDESLMYKVTFTENGVRKELTSSGRTDTKKFSTYAEAEIVVSRLEKHSTYNKAWSIEEIKEERAITD</sequence>
<gene>
    <name evidence="2" type="ORF">CKW00_02450</name>
</gene>
<dbReference type="Proteomes" id="UP000217561">
    <property type="component" value="Unassembled WGS sequence"/>
</dbReference>
<evidence type="ECO:0000313" key="2">
    <source>
        <dbReference type="EMBL" id="PBB06529.1"/>
    </source>
</evidence>
<protein>
    <submittedName>
        <fullName evidence="2">Uncharacterized protein</fullName>
    </submittedName>
</protein>
<evidence type="ECO:0000313" key="3">
    <source>
        <dbReference type="Proteomes" id="UP000217561"/>
    </source>
</evidence>
<proteinExistence type="predicted"/>
<accession>A0ABX4HTH7</accession>
<dbReference type="EMBL" id="NSGH01000003">
    <property type="protein sequence ID" value="PBB06529.1"/>
    <property type="molecule type" value="Genomic_DNA"/>
</dbReference>
<dbReference type="RefSeq" id="WP_095821213.1">
    <property type="nucleotide sequence ID" value="NZ_NSGH01000003.1"/>
</dbReference>
<comment type="caution">
    <text evidence="2">The sequence shown here is derived from an EMBL/GenBank/DDBJ whole genome shotgun (WGS) entry which is preliminary data.</text>
</comment>
<name>A0ABX4HTH7_9BACI</name>
<evidence type="ECO:0000256" key="1">
    <source>
        <dbReference type="SAM" id="MobiDB-lite"/>
    </source>
</evidence>
<organism evidence="2 3">
    <name type="scientific">Salimicrobium humidisoli</name>
    <dbReference type="NCBI Taxonomy" id="2029857"/>
    <lineage>
        <taxon>Bacteria</taxon>
        <taxon>Bacillati</taxon>
        <taxon>Bacillota</taxon>
        <taxon>Bacilli</taxon>
        <taxon>Bacillales</taxon>
        <taxon>Bacillaceae</taxon>
        <taxon>Salimicrobium</taxon>
    </lineage>
</organism>
<feature type="region of interest" description="Disordered" evidence="1">
    <location>
        <begin position="1"/>
        <end position="38"/>
    </location>
</feature>
<feature type="compositionally biased region" description="Polar residues" evidence="1">
    <location>
        <begin position="16"/>
        <end position="31"/>
    </location>
</feature>